<dbReference type="CDD" id="cd04301">
    <property type="entry name" value="NAT_SF"/>
    <property type="match status" value="1"/>
</dbReference>
<dbReference type="InterPro" id="IPR016181">
    <property type="entry name" value="Acyl_CoA_acyltransferase"/>
</dbReference>
<dbReference type="KEGG" id="seh:SeHA_C2063"/>
<dbReference type="GO" id="GO:0016747">
    <property type="term" value="F:acyltransferase activity, transferring groups other than amino-acyl groups"/>
    <property type="evidence" value="ECO:0007669"/>
    <property type="project" value="InterPro"/>
</dbReference>
<proteinExistence type="predicted"/>
<dbReference type="Pfam" id="PF00583">
    <property type="entry name" value="Acetyltransf_1"/>
    <property type="match status" value="1"/>
</dbReference>
<reference evidence="2 3" key="1">
    <citation type="journal article" date="2011" name="J. Bacteriol.">
        <title>Comparative genomics of 28 Salmonella enterica isolates: evidence for CRISPR-mediated adaptive sublineage evolution.</title>
        <authorList>
            <person name="Fricke W.F."/>
            <person name="Mammel M.K."/>
            <person name="McDermott P.F."/>
            <person name="Tartera C."/>
            <person name="White D.G."/>
            <person name="Leclerc J.E."/>
            <person name="Ravel J."/>
            <person name="Cebula T.A."/>
        </authorList>
    </citation>
    <scope>NUCLEOTIDE SEQUENCE [LARGE SCALE GENOMIC DNA]</scope>
    <source>
        <strain evidence="2 3">SL476</strain>
    </source>
</reference>
<dbReference type="Proteomes" id="UP000001866">
    <property type="component" value="Chromosome"/>
</dbReference>
<dbReference type="AlphaFoldDB" id="A0A6C6ZRC7"/>
<sequence>MFNWACMDIQITHQVTEFDKEELLTGLRSYNAQFVDFSKNGQLGVYCRNESGEMVGGLIADRKGPWLCIDYLWVSESARNCGLGSKLMAMAEKEGLRKGCVHGLVDTFSFQALPFYEKQGYILQMSLPDFPKVGSQRHYLIKLGL</sequence>
<dbReference type="PROSITE" id="PS51186">
    <property type="entry name" value="GNAT"/>
    <property type="match status" value="1"/>
</dbReference>
<accession>A0A6C6ZRC7</accession>
<evidence type="ECO:0000313" key="3">
    <source>
        <dbReference type="Proteomes" id="UP000001866"/>
    </source>
</evidence>
<evidence type="ECO:0000259" key="1">
    <source>
        <dbReference type="PROSITE" id="PS51186"/>
    </source>
</evidence>
<dbReference type="EMBL" id="CP001120">
    <property type="protein sequence ID" value="ACF69846.1"/>
    <property type="molecule type" value="Genomic_DNA"/>
</dbReference>
<protein>
    <submittedName>
        <fullName evidence="2">Putative acetyltransferase</fullName>
    </submittedName>
</protein>
<name>A0A6C6ZRC7_SALHS</name>
<dbReference type="SUPFAM" id="SSF55729">
    <property type="entry name" value="Acyl-CoA N-acyltransferases (Nat)"/>
    <property type="match status" value="1"/>
</dbReference>
<evidence type="ECO:0000313" key="2">
    <source>
        <dbReference type="EMBL" id="ACF69846.1"/>
    </source>
</evidence>
<gene>
    <name evidence="2" type="ordered locus">SeHA_C2063</name>
</gene>
<feature type="domain" description="N-acetyltransferase" evidence="1">
    <location>
        <begin position="2"/>
        <end position="145"/>
    </location>
</feature>
<organism evidence="2 3">
    <name type="scientific">Salmonella heidelberg (strain SL476)</name>
    <dbReference type="NCBI Taxonomy" id="454169"/>
    <lineage>
        <taxon>Bacteria</taxon>
        <taxon>Pseudomonadati</taxon>
        <taxon>Pseudomonadota</taxon>
        <taxon>Gammaproteobacteria</taxon>
        <taxon>Enterobacterales</taxon>
        <taxon>Enterobacteriaceae</taxon>
        <taxon>Salmonella</taxon>
    </lineage>
</organism>
<dbReference type="InterPro" id="IPR000182">
    <property type="entry name" value="GNAT_dom"/>
</dbReference>
<keyword evidence="2" id="KW-0808">Transferase</keyword>
<dbReference type="Gene3D" id="3.40.630.30">
    <property type="match status" value="1"/>
</dbReference>